<evidence type="ECO:0000256" key="5">
    <source>
        <dbReference type="SAM" id="MobiDB-lite"/>
    </source>
</evidence>
<dbReference type="PANTHER" id="PTHR30532">
    <property type="entry name" value="IRON III DICITRATE-BINDING PERIPLASMIC PROTEIN"/>
    <property type="match status" value="1"/>
</dbReference>
<evidence type="ECO:0000259" key="7">
    <source>
        <dbReference type="PROSITE" id="PS50983"/>
    </source>
</evidence>
<reference evidence="8 9" key="1">
    <citation type="submission" date="2022-05" db="EMBL/GenBank/DDBJ databases">
        <title>Genome Sequencing of Bee-Associated Microbes.</title>
        <authorList>
            <person name="Dunlap C."/>
        </authorList>
    </citation>
    <scope>NUCLEOTIDE SEQUENCE [LARGE SCALE GENOMIC DNA]</scope>
    <source>
        <strain evidence="8 9">NRRL NRS-1438</strain>
    </source>
</reference>
<dbReference type="InterPro" id="IPR002491">
    <property type="entry name" value="ABC_transptr_periplasmic_BD"/>
</dbReference>
<evidence type="ECO:0000256" key="3">
    <source>
        <dbReference type="ARBA" id="ARBA00022448"/>
    </source>
</evidence>
<comment type="subcellular location">
    <subcellularLocation>
        <location evidence="1">Cell envelope</location>
    </subcellularLocation>
</comment>
<sequence>MMKRFMNLTLIFMLALIFTGCGQKAAAPTAGSQDSASQQTEGSKEERKAEAKQEEQFKTVKTSRGEVKIPTNPQRVVDLAYATEELLIMGIKPVMSSSGPDLKDYLKDKLEGVTLVDAGSVKVEDVMALNPDLIITSGRTEKLYDQLTQIAPTVQLEGDFYTWRERFPEMASILGKEKEMNEWLAQYDEKAKKIGDEIKAKTGDATFALYVANASQYRIYGKALLGDVLFSDLKLPMGEGAPQEKSVEIVSLENLFKFDPDYIFLGLYGSNLAVAQKKLDDMQKSELWGKLKAAKNGHVYMLDNPTWSLGTFPLGKEKALEMVRDTVLK</sequence>
<keyword evidence="9" id="KW-1185">Reference proteome</keyword>
<comment type="caution">
    <text evidence="8">The sequence shown here is derived from an EMBL/GenBank/DDBJ whole genome shotgun (WGS) entry which is preliminary data.</text>
</comment>
<evidence type="ECO:0000256" key="4">
    <source>
        <dbReference type="ARBA" id="ARBA00022729"/>
    </source>
</evidence>
<keyword evidence="3" id="KW-0813">Transport</keyword>
<dbReference type="RefSeq" id="WP_268601530.1">
    <property type="nucleotide sequence ID" value="NZ_JAMDLV010000006.1"/>
</dbReference>
<dbReference type="PROSITE" id="PS50983">
    <property type="entry name" value="FE_B12_PBP"/>
    <property type="match status" value="1"/>
</dbReference>
<evidence type="ECO:0000256" key="2">
    <source>
        <dbReference type="ARBA" id="ARBA00008814"/>
    </source>
</evidence>
<evidence type="ECO:0000256" key="1">
    <source>
        <dbReference type="ARBA" id="ARBA00004196"/>
    </source>
</evidence>
<organism evidence="8 9">
    <name type="scientific">Paenibacillus apiarius</name>
    <dbReference type="NCBI Taxonomy" id="46240"/>
    <lineage>
        <taxon>Bacteria</taxon>
        <taxon>Bacillati</taxon>
        <taxon>Bacillota</taxon>
        <taxon>Bacilli</taxon>
        <taxon>Bacillales</taxon>
        <taxon>Paenibacillaceae</taxon>
        <taxon>Paenibacillus</taxon>
    </lineage>
</organism>
<dbReference type="Pfam" id="PF01497">
    <property type="entry name" value="Peripla_BP_2"/>
    <property type="match status" value="1"/>
</dbReference>
<name>A0ABT4DVX1_9BACL</name>
<dbReference type="PROSITE" id="PS51257">
    <property type="entry name" value="PROKAR_LIPOPROTEIN"/>
    <property type="match status" value="1"/>
</dbReference>
<evidence type="ECO:0000313" key="9">
    <source>
        <dbReference type="Proteomes" id="UP001207626"/>
    </source>
</evidence>
<feature type="compositionally biased region" description="Basic and acidic residues" evidence="5">
    <location>
        <begin position="42"/>
        <end position="65"/>
    </location>
</feature>
<proteinExistence type="inferred from homology"/>
<comment type="similarity">
    <text evidence="2">Belongs to the bacterial solute-binding protein 8 family.</text>
</comment>
<dbReference type="SUPFAM" id="SSF53807">
    <property type="entry name" value="Helical backbone' metal receptor"/>
    <property type="match status" value="1"/>
</dbReference>
<feature type="chain" id="PRO_5046940683" evidence="6">
    <location>
        <begin position="26"/>
        <end position="329"/>
    </location>
</feature>
<protein>
    <submittedName>
        <fullName evidence="8">ABC transporter substrate-binding protein</fullName>
    </submittedName>
</protein>
<feature type="signal peptide" evidence="6">
    <location>
        <begin position="1"/>
        <end position="25"/>
    </location>
</feature>
<dbReference type="PANTHER" id="PTHR30532:SF21">
    <property type="entry name" value="SIDEROPHORE-BINDING LIPOPROTEIN YFIY-RELATED"/>
    <property type="match status" value="1"/>
</dbReference>
<dbReference type="Gene3D" id="3.40.50.1980">
    <property type="entry name" value="Nitrogenase molybdenum iron protein domain"/>
    <property type="match status" value="2"/>
</dbReference>
<dbReference type="Proteomes" id="UP001207626">
    <property type="component" value="Unassembled WGS sequence"/>
</dbReference>
<gene>
    <name evidence="8" type="ORF">M5X09_17860</name>
</gene>
<dbReference type="InterPro" id="IPR051313">
    <property type="entry name" value="Bact_iron-sidero_bind"/>
</dbReference>
<feature type="region of interest" description="Disordered" evidence="5">
    <location>
        <begin position="28"/>
        <end position="65"/>
    </location>
</feature>
<dbReference type="EMBL" id="JAMDLW010000023">
    <property type="protein sequence ID" value="MCY9521511.1"/>
    <property type="molecule type" value="Genomic_DNA"/>
</dbReference>
<keyword evidence="4 6" id="KW-0732">Signal</keyword>
<feature type="compositionally biased region" description="Polar residues" evidence="5">
    <location>
        <begin position="30"/>
        <end position="41"/>
    </location>
</feature>
<feature type="domain" description="Fe/B12 periplasmic-binding" evidence="7">
    <location>
        <begin position="74"/>
        <end position="329"/>
    </location>
</feature>
<evidence type="ECO:0000256" key="6">
    <source>
        <dbReference type="SAM" id="SignalP"/>
    </source>
</evidence>
<accession>A0ABT4DVX1</accession>
<evidence type="ECO:0000313" key="8">
    <source>
        <dbReference type="EMBL" id="MCY9521511.1"/>
    </source>
</evidence>